<keyword evidence="3" id="KW-1185">Reference proteome</keyword>
<evidence type="ECO:0000313" key="2">
    <source>
        <dbReference type="EMBL" id="KAG0148433.1"/>
    </source>
</evidence>
<comment type="caution">
    <text evidence="2">The sequence shown here is derived from an EMBL/GenBank/DDBJ whole genome shotgun (WGS) entry which is preliminary data.</text>
</comment>
<organism evidence="2 3">
    <name type="scientific">Cronartium quercuum f. sp. fusiforme G11</name>
    <dbReference type="NCBI Taxonomy" id="708437"/>
    <lineage>
        <taxon>Eukaryota</taxon>
        <taxon>Fungi</taxon>
        <taxon>Dikarya</taxon>
        <taxon>Basidiomycota</taxon>
        <taxon>Pucciniomycotina</taxon>
        <taxon>Pucciniomycetes</taxon>
        <taxon>Pucciniales</taxon>
        <taxon>Coleosporiaceae</taxon>
        <taxon>Cronartium</taxon>
    </lineage>
</organism>
<dbReference type="EMBL" id="MU167237">
    <property type="protein sequence ID" value="KAG0148433.1"/>
    <property type="molecule type" value="Genomic_DNA"/>
</dbReference>
<evidence type="ECO:0000313" key="3">
    <source>
        <dbReference type="Proteomes" id="UP000886653"/>
    </source>
</evidence>
<protein>
    <submittedName>
        <fullName evidence="2">Uncharacterized protein</fullName>
    </submittedName>
</protein>
<accession>A0A9P6TF59</accession>
<reference evidence="2" key="1">
    <citation type="submission" date="2013-11" db="EMBL/GenBank/DDBJ databases">
        <title>Genome sequence of the fusiform rust pathogen reveals effectors for host alternation and coevolution with pine.</title>
        <authorList>
            <consortium name="DOE Joint Genome Institute"/>
            <person name="Smith K."/>
            <person name="Pendleton A."/>
            <person name="Kubisiak T."/>
            <person name="Anderson C."/>
            <person name="Salamov A."/>
            <person name="Aerts A."/>
            <person name="Riley R."/>
            <person name="Clum A."/>
            <person name="Lindquist E."/>
            <person name="Ence D."/>
            <person name="Campbell M."/>
            <person name="Kronenberg Z."/>
            <person name="Feau N."/>
            <person name="Dhillon B."/>
            <person name="Hamelin R."/>
            <person name="Burleigh J."/>
            <person name="Smith J."/>
            <person name="Yandell M."/>
            <person name="Nelson C."/>
            <person name="Grigoriev I."/>
            <person name="Davis J."/>
        </authorList>
    </citation>
    <scope>NUCLEOTIDE SEQUENCE</scope>
    <source>
        <strain evidence="2">G11</strain>
    </source>
</reference>
<proteinExistence type="predicted"/>
<evidence type="ECO:0000256" key="1">
    <source>
        <dbReference type="SAM" id="MobiDB-lite"/>
    </source>
</evidence>
<sequence>MIKRRGEVVTPARTLFFLSRLTRRHSPFKPSQGESTFPRWTFKSAQPGTIHKSSVRSKSNPKHL</sequence>
<dbReference type="AlphaFoldDB" id="A0A9P6TF59"/>
<gene>
    <name evidence="2" type="ORF">CROQUDRAFT_654938</name>
</gene>
<name>A0A9P6TF59_9BASI</name>
<dbReference type="Proteomes" id="UP000886653">
    <property type="component" value="Unassembled WGS sequence"/>
</dbReference>
<feature type="region of interest" description="Disordered" evidence="1">
    <location>
        <begin position="25"/>
        <end position="64"/>
    </location>
</feature>
<feature type="compositionally biased region" description="Basic residues" evidence="1">
    <location>
        <begin position="53"/>
        <end position="64"/>
    </location>
</feature>